<dbReference type="SUPFAM" id="SSF53067">
    <property type="entry name" value="Actin-like ATPase domain"/>
    <property type="match status" value="1"/>
</dbReference>
<evidence type="ECO:0000313" key="3">
    <source>
        <dbReference type="Proteomes" id="UP000321389"/>
    </source>
</evidence>
<dbReference type="EMBL" id="CP042301">
    <property type="protein sequence ID" value="QDZ03449.1"/>
    <property type="molecule type" value="Genomic_DNA"/>
</dbReference>
<dbReference type="Pfam" id="PF00480">
    <property type="entry name" value="ROK"/>
    <property type="match status" value="1"/>
</dbReference>
<evidence type="ECO:0000256" key="1">
    <source>
        <dbReference type="ARBA" id="ARBA00006479"/>
    </source>
</evidence>
<dbReference type="OrthoDB" id="37575at2"/>
<dbReference type="SUPFAM" id="SSF46785">
    <property type="entry name" value="Winged helix' DNA-binding domain"/>
    <property type="match status" value="1"/>
</dbReference>
<dbReference type="PANTHER" id="PTHR18964">
    <property type="entry name" value="ROK (REPRESSOR, ORF, KINASE) FAMILY"/>
    <property type="match status" value="1"/>
</dbReference>
<dbReference type="Gene3D" id="1.10.10.10">
    <property type="entry name" value="Winged helix-like DNA-binding domain superfamily/Winged helix DNA-binding domain"/>
    <property type="match status" value="1"/>
</dbReference>
<organism evidence="2 3">
    <name type="scientific">Nitratireductor mangrovi</name>
    <dbReference type="NCBI Taxonomy" id="2599600"/>
    <lineage>
        <taxon>Bacteria</taxon>
        <taxon>Pseudomonadati</taxon>
        <taxon>Pseudomonadota</taxon>
        <taxon>Alphaproteobacteria</taxon>
        <taxon>Hyphomicrobiales</taxon>
        <taxon>Phyllobacteriaceae</taxon>
        <taxon>Nitratireductor</taxon>
    </lineage>
</organism>
<protein>
    <submittedName>
        <fullName evidence="2">ROK family transcriptional regulator</fullName>
    </submittedName>
</protein>
<dbReference type="PANTHER" id="PTHR18964:SF149">
    <property type="entry name" value="BIFUNCTIONAL UDP-N-ACETYLGLUCOSAMINE 2-EPIMERASE_N-ACETYLMANNOSAMINE KINASE"/>
    <property type="match status" value="1"/>
</dbReference>
<evidence type="ECO:0000313" key="2">
    <source>
        <dbReference type="EMBL" id="QDZ03449.1"/>
    </source>
</evidence>
<accession>A0A5B8L6F5</accession>
<reference evidence="2" key="1">
    <citation type="submission" date="2020-04" db="EMBL/GenBank/DDBJ databases">
        <title>Nitratireductor sp. nov. isolated from mangrove soil.</title>
        <authorList>
            <person name="Ye Y."/>
        </authorList>
    </citation>
    <scope>NUCLEOTIDE SEQUENCE</scope>
    <source>
        <strain evidence="2">SY7</strain>
    </source>
</reference>
<dbReference type="InterPro" id="IPR036390">
    <property type="entry name" value="WH_DNA-bd_sf"/>
</dbReference>
<dbReference type="InterPro" id="IPR000600">
    <property type="entry name" value="ROK"/>
</dbReference>
<comment type="similarity">
    <text evidence="1">Belongs to the ROK (NagC/XylR) family.</text>
</comment>
<gene>
    <name evidence="2" type="ORF">FQ775_20765</name>
</gene>
<dbReference type="InterPro" id="IPR036388">
    <property type="entry name" value="WH-like_DNA-bd_sf"/>
</dbReference>
<sequence>MRKTAFLRHDDIEHCALTSGSRCAISSVRERTKRSAVNDTPRISRQFSLCTVMETIVHCGPISRASIAKQTGLSKQTISEIARQLEDDGWIRETGRTSGHVGRTAVTYEIVPDAACIATVDLGGTKARAAIADLSCRVLAEVTEPTDRRGGIHVVRQIARMCREAAQHNGIAFDKVRLAVIGVPGVPDRKSGRVVMAPNIADFDTIDVEASLGAELGVDIILENDVNLAVLGEHWIGGGAGVDDLAYVALGTGIGAGIMVDGKLVRGFGGAAGELGFLPFGADPFDAASLRTGALERVTATAGMRARYRELSGADTDVPHIFEAAAAGEGAAIQVLDETARYVARAIAAICAVTNPGKVILGGSIGSREELVSRIRPLVPACFPYAVEIGVSELGARTAIVGGAAVGLSQLHAALFSGGVPGAAIALPPAEVVRLTEAAQ</sequence>
<dbReference type="InterPro" id="IPR043129">
    <property type="entry name" value="ATPase_NBD"/>
</dbReference>
<keyword evidence="3" id="KW-1185">Reference proteome</keyword>
<proteinExistence type="inferred from homology"/>
<dbReference type="Gene3D" id="3.30.420.40">
    <property type="match status" value="2"/>
</dbReference>
<dbReference type="Proteomes" id="UP000321389">
    <property type="component" value="Chromosome"/>
</dbReference>
<dbReference type="AlphaFoldDB" id="A0A5B8L6F5"/>
<dbReference type="CDD" id="cd23763">
    <property type="entry name" value="ASKHA_ATPase_ROK"/>
    <property type="match status" value="1"/>
</dbReference>
<dbReference type="Pfam" id="PF13412">
    <property type="entry name" value="HTH_24"/>
    <property type="match status" value="1"/>
</dbReference>
<name>A0A5B8L6F5_9HYPH</name>
<dbReference type="KEGG" id="niy:FQ775_20765"/>